<evidence type="ECO:0000313" key="1">
    <source>
        <dbReference type="EMBL" id="KAH7856121.1"/>
    </source>
</evidence>
<dbReference type="EMBL" id="CM037161">
    <property type="protein sequence ID" value="KAH7856121.1"/>
    <property type="molecule type" value="Genomic_DNA"/>
</dbReference>
<dbReference type="Proteomes" id="UP000828048">
    <property type="component" value="Chromosome 11"/>
</dbReference>
<name>A0ACB7YR50_9ERIC</name>
<reference evidence="1 2" key="1">
    <citation type="journal article" date="2021" name="Hortic Res">
        <title>High-quality reference genome and annotation aids understanding of berry development for evergreen blueberry (Vaccinium darrowii).</title>
        <authorList>
            <person name="Yu J."/>
            <person name="Hulse-Kemp A.M."/>
            <person name="Babiker E."/>
            <person name="Staton M."/>
        </authorList>
    </citation>
    <scope>NUCLEOTIDE SEQUENCE [LARGE SCALE GENOMIC DNA]</scope>
    <source>
        <strain evidence="2">cv. NJ 8807/NJ 8810</strain>
        <tissue evidence="1">Young leaf</tissue>
    </source>
</reference>
<sequence length="120" mass="13601">MNSQFALPKRSVSHVKHKSIGDESSQPKSPFFPTYMAATESTKAKERSFSTPKQRPRIFANIIAYSSSYKFRPSSWSSFDGELMGKNVGGKGNSGHISRRIKGLYKDPQDLQDFFLRLTY</sequence>
<accession>A0ACB7YR50</accession>
<comment type="caution">
    <text evidence="1">The sequence shown here is derived from an EMBL/GenBank/DDBJ whole genome shotgun (WGS) entry which is preliminary data.</text>
</comment>
<evidence type="ECO:0000313" key="2">
    <source>
        <dbReference type="Proteomes" id="UP000828048"/>
    </source>
</evidence>
<protein>
    <submittedName>
        <fullName evidence="1">Uncharacterized protein</fullName>
    </submittedName>
</protein>
<gene>
    <name evidence="1" type="ORF">Vadar_032920</name>
</gene>
<proteinExistence type="predicted"/>
<organism evidence="1 2">
    <name type="scientific">Vaccinium darrowii</name>
    <dbReference type="NCBI Taxonomy" id="229202"/>
    <lineage>
        <taxon>Eukaryota</taxon>
        <taxon>Viridiplantae</taxon>
        <taxon>Streptophyta</taxon>
        <taxon>Embryophyta</taxon>
        <taxon>Tracheophyta</taxon>
        <taxon>Spermatophyta</taxon>
        <taxon>Magnoliopsida</taxon>
        <taxon>eudicotyledons</taxon>
        <taxon>Gunneridae</taxon>
        <taxon>Pentapetalae</taxon>
        <taxon>asterids</taxon>
        <taxon>Ericales</taxon>
        <taxon>Ericaceae</taxon>
        <taxon>Vaccinioideae</taxon>
        <taxon>Vaccinieae</taxon>
        <taxon>Vaccinium</taxon>
    </lineage>
</organism>
<keyword evidence="2" id="KW-1185">Reference proteome</keyword>